<dbReference type="RefSeq" id="WP_250430082.1">
    <property type="nucleotide sequence ID" value="NZ_JALPRR010000003.1"/>
</dbReference>
<evidence type="ECO:0000313" key="3">
    <source>
        <dbReference type="Proteomes" id="UP001597374"/>
    </source>
</evidence>
<feature type="transmembrane region" description="Helical" evidence="1">
    <location>
        <begin position="65"/>
        <end position="87"/>
    </location>
</feature>
<organism evidence="2 3">
    <name type="scientific">Pontibacter ruber</name>
    <dbReference type="NCBI Taxonomy" id="1343895"/>
    <lineage>
        <taxon>Bacteria</taxon>
        <taxon>Pseudomonadati</taxon>
        <taxon>Bacteroidota</taxon>
        <taxon>Cytophagia</taxon>
        <taxon>Cytophagales</taxon>
        <taxon>Hymenobacteraceae</taxon>
        <taxon>Pontibacter</taxon>
    </lineage>
</organism>
<keyword evidence="3" id="KW-1185">Reference proteome</keyword>
<dbReference type="Proteomes" id="UP001597374">
    <property type="component" value="Unassembled WGS sequence"/>
</dbReference>
<feature type="transmembrane region" description="Helical" evidence="1">
    <location>
        <begin position="183"/>
        <end position="205"/>
    </location>
</feature>
<name>A0ABW5CXK1_9BACT</name>
<sequence>MIENIQSAINDKPDRQKEADNDLVYSYMTLRNLIGLSGMLLPLALVLTTSRGLDDKLIEPSISDYYYTSNGDVLVVLLSILGVFLFTYKGYNWVEQVLTALAAICGIGVAFSPTATKHARSSFSIHTTHDAVPTILGLERHLIFAAVFFISLAFISLVYFPKSDALFLKEPTGKWSPKAKRNMVYKVCGWMMIVCVLLLGIYFIYEPFQIMAGEFPVIFTLETIAVEAFGISWLTKGETLWPDGEHYLVRGYRKAKHTLKEKLQHKSTNAF</sequence>
<dbReference type="EMBL" id="JBHUIM010000002">
    <property type="protein sequence ID" value="MFD2247146.1"/>
    <property type="molecule type" value="Genomic_DNA"/>
</dbReference>
<protein>
    <recommendedName>
        <fullName evidence="4">DUF998 domain-containing protein</fullName>
    </recommendedName>
</protein>
<proteinExistence type="predicted"/>
<keyword evidence="1" id="KW-1133">Transmembrane helix</keyword>
<keyword evidence="1" id="KW-0812">Transmembrane</keyword>
<accession>A0ABW5CXK1</accession>
<keyword evidence="1" id="KW-0472">Membrane</keyword>
<feature type="transmembrane region" description="Helical" evidence="1">
    <location>
        <begin position="93"/>
        <end position="111"/>
    </location>
</feature>
<feature type="transmembrane region" description="Helical" evidence="1">
    <location>
        <begin position="142"/>
        <end position="160"/>
    </location>
</feature>
<reference evidence="3" key="1">
    <citation type="journal article" date="2019" name="Int. J. Syst. Evol. Microbiol.">
        <title>The Global Catalogue of Microorganisms (GCM) 10K type strain sequencing project: providing services to taxonomists for standard genome sequencing and annotation.</title>
        <authorList>
            <consortium name="The Broad Institute Genomics Platform"/>
            <consortium name="The Broad Institute Genome Sequencing Center for Infectious Disease"/>
            <person name="Wu L."/>
            <person name="Ma J."/>
        </authorList>
    </citation>
    <scope>NUCLEOTIDE SEQUENCE [LARGE SCALE GENOMIC DNA]</scope>
    <source>
        <strain evidence="3">CGMCC 4.1782</strain>
    </source>
</reference>
<feature type="transmembrane region" description="Helical" evidence="1">
    <location>
        <begin position="33"/>
        <end position="53"/>
    </location>
</feature>
<evidence type="ECO:0008006" key="4">
    <source>
        <dbReference type="Google" id="ProtNLM"/>
    </source>
</evidence>
<evidence type="ECO:0000256" key="1">
    <source>
        <dbReference type="SAM" id="Phobius"/>
    </source>
</evidence>
<gene>
    <name evidence="2" type="ORF">ACFSKP_12825</name>
</gene>
<evidence type="ECO:0000313" key="2">
    <source>
        <dbReference type="EMBL" id="MFD2247146.1"/>
    </source>
</evidence>
<comment type="caution">
    <text evidence="2">The sequence shown here is derived from an EMBL/GenBank/DDBJ whole genome shotgun (WGS) entry which is preliminary data.</text>
</comment>